<sequence>RELERLVSSGFPFSEAEAARNAERLGRRAAGAAGGGAGWRREPKPQLGSLSRLDELATRYRASPTMRAWQKGFGCAGGDTGEEGNFFSRVYARLFDHRVEASSSPPGPSRFAPVRVLEVGVCDGSAVAMWSEYFEHPDSRIVAMDVSFLLFGGNRPYLVQRGFDLSRLSAIIEANASDPAGGALLTANWSMGDRARRMATAKALRLHGPFDFIRDDASHTPSDMIATFQWLFLAALRPGGVYAVEDVGTYSLGSRGSLDESGEFSYFFRLARDSLNFRYDAVTDRWMATSWIQSLRASPLEAWVDSVEFSRGLIVVRKRGEHSSPG</sequence>
<protein>
    <recommendedName>
        <fullName evidence="3">Methyltransferase domain-containing protein</fullName>
    </recommendedName>
</protein>
<name>A0ABN9T9C0_9DINO</name>
<evidence type="ECO:0008006" key="3">
    <source>
        <dbReference type="Google" id="ProtNLM"/>
    </source>
</evidence>
<accession>A0ABN9T9C0</accession>
<dbReference type="Gene3D" id="3.40.50.150">
    <property type="entry name" value="Vaccinia Virus protein VP39"/>
    <property type="match status" value="1"/>
</dbReference>
<evidence type="ECO:0000313" key="2">
    <source>
        <dbReference type="Proteomes" id="UP001189429"/>
    </source>
</evidence>
<proteinExistence type="predicted"/>
<dbReference type="Proteomes" id="UP001189429">
    <property type="component" value="Unassembled WGS sequence"/>
</dbReference>
<dbReference type="InterPro" id="IPR029063">
    <property type="entry name" value="SAM-dependent_MTases_sf"/>
</dbReference>
<comment type="caution">
    <text evidence="1">The sequence shown here is derived from an EMBL/GenBank/DDBJ whole genome shotgun (WGS) entry which is preliminary data.</text>
</comment>
<dbReference type="SUPFAM" id="SSF53335">
    <property type="entry name" value="S-adenosyl-L-methionine-dependent methyltransferases"/>
    <property type="match status" value="1"/>
</dbReference>
<dbReference type="EMBL" id="CAUYUJ010014479">
    <property type="protein sequence ID" value="CAK0841732.1"/>
    <property type="molecule type" value="Genomic_DNA"/>
</dbReference>
<gene>
    <name evidence="1" type="ORF">PCOR1329_LOCUS36864</name>
</gene>
<keyword evidence="2" id="KW-1185">Reference proteome</keyword>
<organism evidence="1 2">
    <name type="scientific">Prorocentrum cordatum</name>
    <dbReference type="NCBI Taxonomy" id="2364126"/>
    <lineage>
        <taxon>Eukaryota</taxon>
        <taxon>Sar</taxon>
        <taxon>Alveolata</taxon>
        <taxon>Dinophyceae</taxon>
        <taxon>Prorocentrales</taxon>
        <taxon>Prorocentraceae</taxon>
        <taxon>Prorocentrum</taxon>
    </lineage>
</organism>
<reference evidence="1" key="1">
    <citation type="submission" date="2023-10" db="EMBL/GenBank/DDBJ databases">
        <authorList>
            <person name="Chen Y."/>
            <person name="Shah S."/>
            <person name="Dougan E. K."/>
            <person name="Thang M."/>
            <person name="Chan C."/>
        </authorList>
    </citation>
    <scope>NUCLEOTIDE SEQUENCE [LARGE SCALE GENOMIC DNA]</scope>
</reference>
<evidence type="ECO:0000313" key="1">
    <source>
        <dbReference type="EMBL" id="CAK0841732.1"/>
    </source>
</evidence>
<feature type="non-terminal residue" evidence="1">
    <location>
        <position position="1"/>
    </location>
</feature>